<dbReference type="AlphaFoldDB" id="A0AAV0X8T9"/>
<dbReference type="EMBL" id="CARXXK010000003">
    <property type="protein sequence ID" value="CAI6364413.1"/>
    <property type="molecule type" value="Genomic_DNA"/>
</dbReference>
<protein>
    <recommendedName>
        <fullName evidence="3">DUF4218 domain-containing protein</fullName>
    </recommendedName>
</protein>
<dbReference type="PANTHER" id="PTHR33053:SF24">
    <property type="entry name" value="TRANSPOSASE DOMAIN-CONTAINING PROTEIN"/>
    <property type="match status" value="1"/>
</dbReference>
<evidence type="ECO:0008006" key="3">
    <source>
        <dbReference type="Google" id="ProtNLM"/>
    </source>
</evidence>
<name>A0AAV0X8T9_9HEMI</name>
<accession>A0AAV0X8T9</accession>
<evidence type="ECO:0000313" key="1">
    <source>
        <dbReference type="EMBL" id="CAI6364413.1"/>
    </source>
</evidence>
<dbReference type="Proteomes" id="UP001160148">
    <property type="component" value="Unassembled WGS sequence"/>
</dbReference>
<evidence type="ECO:0000313" key="2">
    <source>
        <dbReference type="Proteomes" id="UP001160148"/>
    </source>
</evidence>
<proteinExistence type="predicted"/>
<organism evidence="1 2">
    <name type="scientific">Macrosiphum euphorbiae</name>
    <name type="common">potato aphid</name>
    <dbReference type="NCBI Taxonomy" id="13131"/>
    <lineage>
        <taxon>Eukaryota</taxon>
        <taxon>Metazoa</taxon>
        <taxon>Ecdysozoa</taxon>
        <taxon>Arthropoda</taxon>
        <taxon>Hexapoda</taxon>
        <taxon>Insecta</taxon>
        <taxon>Pterygota</taxon>
        <taxon>Neoptera</taxon>
        <taxon>Paraneoptera</taxon>
        <taxon>Hemiptera</taxon>
        <taxon>Sternorrhyncha</taxon>
        <taxon>Aphidomorpha</taxon>
        <taxon>Aphidoidea</taxon>
        <taxon>Aphididae</taxon>
        <taxon>Macrosiphini</taxon>
        <taxon>Macrosiphum</taxon>
    </lineage>
</organism>
<gene>
    <name evidence="1" type="ORF">MEUPH1_LOCUS19242</name>
</gene>
<dbReference type="PANTHER" id="PTHR33053">
    <property type="entry name" value="PROTEIN, PUTATIVE-RELATED"/>
    <property type="match status" value="1"/>
</dbReference>
<reference evidence="1 2" key="1">
    <citation type="submission" date="2023-01" db="EMBL/GenBank/DDBJ databases">
        <authorList>
            <person name="Whitehead M."/>
        </authorList>
    </citation>
    <scope>NUCLEOTIDE SEQUENCE [LARGE SCALE GENOMIC DNA]</scope>
</reference>
<sequence>MTYLGVNSSLRTDNSFRLKKDEDYHKGFSPLERLPIDMVSTVTLDYMHVVCLGVVKKLIKFWVKGKKPNRIVQINLDDINSSIENVRQYIPSDFVRLPRPLVDFDYWKATEFRTFVLYTGPIVLKGKLKKSLYSHFMLLHCAIRLLISHNTCYLFNDEAKVLLTKFVIDYPIHYGAEFVNYNVHNLIHLPDCVKLHGPLDKFSAFKFENFLQDIKKKLKNSRFPLQEACNRIIEQQNINNSQVIISLDSSPIFKNEIPMQQSVFNPFFTYYKEVKVNSSVFNCNKVKDKYIMLTCNTISEIKQIIKTSDEQLLFNICKFNHISPLYLTPVDSNKTTMFFVNTLNVSEPVNINLSDIAFKCFFIKISESKAIAMTLLHSFE</sequence>
<keyword evidence="2" id="KW-1185">Reference proteome</keyword>
<comment type="caution">
    <text evidence="1">The sequence shown here is derived from an EMBL/GenBank/DDBJ whole genome shotgun (WGS) entry which is preliminary data.</text>
</comment>